<dbReference type="RefSeq" id="WP_011022403.1">
    <property type="nucleotide sequence ID" value="NC_003552.1"/>
</dbReference>
<feature type="transmembrane region" description="Helical" evidence="2">
    <location>
        <begin position="296"/>
        <end position="324"/>
    </location>
</feature>
<dbReference type="Pfam" id="PF24400">
    <property type="entry name" value="DUF7544"/>
    <property type="match status" value="1"/>
</dbReference>
<feature type="transmembrane region" description="Helical" evidence="2">
    <location>
        <begin position="29"/>
        <end position="47"/>
    </location>
</feature>
<keyword evidence="2" id="KW-0472">Membrane</keyword>
<dbReference type="InParanoid" id="Q8TN61"/>
<evidence type="ECO:0000313" key="3">
    <source>
        <dbReference type="EMBL" id="AAM05818.1"/>
    </source>
</evidence>
<keyword evidence="2" id="KW-1133">Transmembrane helix</keyword>
<feature type="region of interest" description="Disordered" evidence="1">
    <location>
        <begin position="354"/>
        <end position="414"/>
    </location>
</feature>
<dbReference type="STRING" id="188937.MA_2432"/>
<dbReference type="EnsemblBacteria" id="AAM05818">
    <property type="protein sequence ID" value="AAM05818"/>
    <property type="gene ID" value="MA_2432"/>
</dbReference>
<feature type="compositionally biased region" description="Basic and acidic residues" evidence="1">
    <location>
        <begin position="378"/>
        <end position="398"/>
    </location>
</feature>
<dbReference type="AlphaFoldDB" id="Q8TN61"/>
<feature type="transmembrane region" description="Helical" evidence="2">
    <location>
        <begin position="147"/>
        <end position="169"/>
    </location>
</feature>
<evidence type="ECO:0000313" key="4">
    <source>
        <dbReference type="Proteomes" id="UP000002487"/>
    </source>
</evidence>
<feature type="transmembrane region" description="Helical" evidence="2">
    <location>
        <begin position="92"/>
        <end position="113"/>
    </location>
</feature>
<feature type="transmembrane region" description="Helical" evidence="2">
    <location>
        <begin position="181"/>
        <end position="205"/>
    </location>
</feature>
<protein>
    <recommendedName>
        <fullName evidence="5">Glycerophosphoryl diester phosphodiesterase membrane domain-containing protein</fullName>
    </recommendedName>
</protein>
<organism evidence="3 4">
    <name type="scientific">Methanosarcina acetivorans (strain ATCC 35395 / DSM 2834 / JCM 12185 / C2A)</name>
    <dbReference type="NCBI Taxonomy" id="188937"/>
    <lineage>
        <taxon>Archaea</taxon>
        <taxon>Methanobacteriati</taxon>
        <taxon>Methanobacteriota</taxon>
        <taxon>Stenosarchaea group</taxon>
        <taxon>Methanomicrobia</taxon>
        <taxon>Methanosarcinales</taxon>
        <taxon>Methanosarcinaceae</taxon>
        <taxon>Methanosarcina</taxon>
    </lineage>
</organism>
<keyword evidence="4" id="KW-1185">Reference proteome</keyword>
<proteinExistence type="predicted"/>
<dbReference type="KEGG" id="mac:MA_2432"/>
<dbReference type="InterPro" id="IPR055966">
    <property type="entry name" value="DUF7544"/>
</dbReference>
<keyword evidence="2" id="KW-0812">Transmembrane</keyword>
<dbReference type="GeneID" id="1474321"/>
<evidence type="ECO:0008006" key="5">
    <source>
        <dbReference type="Google" id="ProtNLM"/>
    </source>
</evidence>
<dbReference type="HOGENOM" id="CLU_051458_0_0_2"/>
<accession>Q8TN61</accession>
<dbReference type="EMBL" id="AE010299">
    <property type="protein sequence ID" value="AAM05818.1"/>
    <property type="molecule type" value="Genomic_DNA"/>
</dbReference>
<dbReference type="OrthoDB" id="137652at2157"/>
<reference evidence="3 4" key="1">
    <citation type="journal article" date="2002" name="Genome Res.">
        <title>The genome of Methanosarcina acetivorans reveals extensive metabolic and physiological diversity.</title>
        <authorList>
            <person name="Galagan J.E."/>
            <person name="Nusbaum C."/>
            <person name="Roy A."/>
            <person name="Endrizzi M.G."/>
            <person name="Macdonald P."/>
            <person name="FitzHugh W."/>
            <person name="Calvo S."/>
            <person name="Engels R."/>
            <person name="Smirnov S."/>
            <person name="Atnoor D."/>
            <person name="Brown A."/>
            <person name="Allen N."/>
            <person name="Naylor J."/>
            <person name="Stange-Thomann N."/>
            <person name="DeArellano K."/>
            <person name="Johnson R."/>
            <person name="Linton L."/>
            <person name="McEwan P."/>
            <person name="McKernan K."/>
            <person name="Talamas J."/>
            <person name="Tirrell A."/>
            <person name="Ye W."/>
            <person name="Zimmer A."/>
            <person name="Barber R.D."/>
            <person name="Cann I."/>
            <person name="Graham D.E."/>
            <person name="Grahame D.A."/>
            <person name="Guss A."/>
            <person name="Hedderich R."/>
            <person name="Ingram-Smith C."/>
            <person name="Kuettner C.H."/>
            <person name="Krzycki J.A."/>
            <person name="Leigh J.A."/>
            <person name="Li W."/>
            <person name="Liu J."/>
            <person name="Mukhopadhyay B."/>
            <person name="Reeve J.N."/>
            <person name="Smith K."/>
            <person name="Springer T.A."/>
            <person name="Umayam L.A."/>
            <person name="White O."/>
            <person name="White R.H."/>
            <person name="de Macario E.C."/>
            <person name="Ferry J.G."/>
            <person name="Jarrell K.F."/>
            <person name="Jing H."/>
            <person name="Macario A.J.L."/>
            <person name="Paulsen I."/>
            <person name="Pritchett M."/>
            <person name="Sowers K.R."/>
            <person name="Swanson R.V."/>
            <person name="Zinder S.H."/>
            <person name="Lander E."/>
            <person name="Metcalf W.W."/>
            <person name="Birren B."/>
        </authorList>
    </citation>
    <scope>NUCLEOTIDE SEQUENCE [LARGE SCALE GENOMIC DNA]</scope>
    <source>
        <strain evidence="4">ATCC 35395 / DSM 2834 / JCM 12185 / C2A</strain>
    </source>
</reference>
<feature type="transmembrane region" description="Helical" evidence="2">
    <location>
        <begin position="243"/>
        <end position="276"/>
    </location>
</feature>
<evidence type="ECO:0000256" key="1">
    <source>
        <dbReference type="SAM" id="MobiDB-lite"/>
    </source>
</evidence>
<evidence type="ECO:0000256" key="2">
    <source>
        <dbReference type="SAM" id="Phobius"/>
    </source>
</evidence>
<sequence length="414" mass="46116">MSWYGIDAVDKAFSRTRTALFEPFDFWKWVKLAIIIFFVGGMGYNYGGSGTNYQLSSEDVRNDISNIDPGRIVDFSSGISWLGFNYTQSTSFLGIIAAIIAFFLLLALIFSYISSVMEFVFVESLVKNEVLFWAYSKKFIGKGFNLLLVRLALALIFFVLFALAFLPFISIILKESSDFSFPLLIGGLFWFFVVVILLALLGVVVNSFISLAIPLAIYRETGILSALKMVYRNFRKSWQQVLVYWFIRLLLGIGVTILAVIIFGLLILGLIILFLIIDGILYFLLSTFISEPLNWILLIPFAIVELLLIFVTLMLLSVPLAVFLKYHLLSFLEAWFADSNIPFFDKVPGEPETGIGPGQDESILSVPKSGEMESDGLESGKSEGESKSGEQEPGRSEADGSGSVRSENAEGAEF</sequence>
<name>Q8TN61_METAC</name>
<gene>
    <name evidence="3" type="ordered locus">MA_2432</name>
</gene>
<dbReference type="Proteomes" id="UP000002487">
    <property type="component" value="Chromosome"/>
</dbReference>